<protein>
    <submittedName>
        <fullName evidence="1">TIGR02678 family protein</fullName>
    </submittedName>
</protein>
<dbReference type="Pfam" id="PF09661">
    <property type="entry name" value="DUF2398"/>
    <property type="match status" value="1"/>
</dbReference>
<accession>A0A895XPW1</accession>
<proteinExistence type="predicted"/>
<name>A0A895XPW1_9ACTN</name>
<dbReference type="InterPro" id="IPR013494">
    <property type="entry name" value="CHP02678"/>
</dbReference>
<reference evidence="1" key="1">
    <citation type="submission" date="2021-02" db="EMBL/GenBank/DDBJ databases">
        <title>Natronoglycomyces albus gen. nov., sp. nov, a haloalkaliphilic actinobacterium from a soda solonchak soil.</title>
        <authorList>
            <person name="Sorokin D.Y."/>
            <person name="Khijniak T.V."/>
            <person name="Zakharycheva A.P."/>
            <person name="Boueva O.V."/>
            <person name="Ariskina E.V."/>
            <person name="Hahnke R.L."/>
            <person name="Bunk B."/>
            <person name="Sproer C."/>
            <person name="Schumann P."/>
            <person name="Evtushenko L.I."/>
            <person name="Kublanov I.V."/>
        </authorList>
    </citation>
    <scope>NUCLEOTIDE SEQUENCE</scope>
    <source>
        <strain evidence="1">DSM 106290</strain>
    </source>
</reference>
<organism evidence="1 2">
    <name type="scientific">Natronoglycomyces albus</name>
    <dbReference type="NCBI Taxonomy" id="2811108"/>
    <lineage>
        <taxon>Bacteria</taxon>
        <taxon>Bacillati</taxon>
        <taxon>Actinomycetota</taxon>
        <taxon>Actinomycetes</taxon>
        <taxon>Glycomycetales</taxon>
        <taxon>Glycomycetaceae</taxon>
        <taxon>Natronoglycomyces</taxon>
    </lineage>
</organism>
<gene>
    <name evidence="1" type="ORF">JQS30_15525</name>
</gene>
<evidence type="ECO:0000313" key="2">
    <source>
        <dbReference type="Proteomes" id="UP000662939"/>
    </source>
</evidence>
<dbReference type="EMBL" id="CP070496">
    <property type="protein sequence ID" value="QSB05145.1"/>
    <property type="molecule type" value="Genomic_DNA"/>
</dbReference>
<evidence type="ECO:0000313" key="1">
    <source>
        <dbReference type="EMBL" id="QSB05145.1"/>
    </source>
</evidence>
<dbReference type="RefSeq" id="WP_213171146.1">
    <property type="nucleotide sequence ID" value="NZ_CP070496.1"/>
</dbReference>
<keyword evidence="2" id="KW-1185">Reference proteome</keyword>
<dbReference type="AlphaFoldDB" id="A0A895XPW1"/>
<dbReference type="KEGG" id="nav:JQS30_15525"/>
<dbReference type="Proteomes" id="UP000662939">
    <property type="component" value="Chromosome"/>
</dbReference>
<sequence>MIEIEQRRLAAERARSIRALLHEPMLTPAHAVFGDARRHREWLRAWFARECGWPLIDSPAVVRLRKQGLEGDSSRGAELGGIALSRRRYVLLCLALAGLERAESQITLGNLAQRLLGLAGDPKLVEAGIEFTLGNHEERRDLAAVAKLLLGMGVLKRVAGDEQSYVHGSGDALYDVDRHVLSATLAVTTGPSLVNAQDIYTQIAAVSTETFPDSDDARNRAIRHRLSRRLLDDPVMYYDELDSAETEYLTKQRPHLLRRLTEETGLVAEVRAEGIALLDPNGETTDYGMPEEGTEGHITLLVAEQLARIHRETPNSEITQDSLLRHLIEIAPTHRTHWKKDATKPENLKLLLEVALEKLVALRLVARRNDTVLARPALARYAYRPATITGGQR</sequence>
<dbReference type="NCBIfam" id="TIGR02678">
    <property type="entry name" value="TIGR02678 family protein"/>
    <property type="match status" value="1"/>
</dbReference>